<dbReference type="PANTHER" id="PTHR33988:SF3">
    <property type="entry name" value="ENDORIBONUCLEASE TOXIN CHPB-RELATED"/>
    <property type="match status" value="1"/>
</dbReference>
<keyword evidence="2" id="KW-1277">Toxin-antitoxin system</keyword>
<dbReference type="Pfam" id="PF02452">
    <property type="entry name" value="PemK_toxin"/>
    <property type="match status" value="1"/>
</dbReference>
<dbReference type="SUPFAM" id="SSF50118">
    <property type="entry name" value="Cell growth inhibitor/plasmid maintenance toxic component"/>
    <property type="match status" value="1"/>
</dbReference>
<keyword evidence="4" id="KW-1185">Reference proteome</keyword>
<evidence type="ECO:0000313" key="4">
    <source>
        <dbReference type="Proteomes" id="UP000199589"/>
    </source>
</evidence>
<dbReference type="GO" id="GO:0003677">
    <property type="term" value="F:DNA binding"/>
    <property type="evidence" value="ECO:0007669"/>
    <property type="project" value="InterPro"/>
</dbReference>
<dbReference type="InterPro" id="IPR011067">
    <property type="entry name" value="Plasmid_toxin/cell-grow_inhib"/>
</dbReference>
<proteinExistence type="inferred from homology"/>
<organism evidence="3 4">
    <name type="scientific">Marinilactibacillus piezotolerans</name>
    <dbReference type="NCBI Taxonomy" id="258723"/>
    <lineage>
        <taxon>Bacteria</taxon>
        <taxon>Bacillati</taxon>
        <taxon>Bacillota</taxon>
        <taxon>Bacilli</taxon>
        <taxon>Lactobacillales</taxon>
        <taxon>Carnobacteriaceae</taxon>
        <taxon>Marinilactibacillus</taxon>
    </lineage>
</organism>
<dbReference type="GO" id="GO:0016075">
    <property type="term" value="P:rRNA catabolic process"/>
    <property type="evidence" value="ECO:0007669"/>
    <property type="project" value="TreeGrafter"/>
</dbReference>
<name>A0A1I3Y3E2_9LACT</name>
<evidence type="ECO:0000256" key="1">
    <source>
        <dbReference type="ARBA" id="ARBA00007521"/>
    </source>
</evidence>
<dbReference type="GO" id="GO:0004521">
    <property type="term" value="F:RNA endonuclease activity"/>
    <property type="evidence" value="ECO:0007669"/>
    <property type="project" value="TreeGrafter"/>
</dbReference>
<comment type="similarity">
    <text evidence="1">Belongs to the PemK/MazF family.</text>
</comment>
<dbReference type="GO" id="GO:0006402">
    <property type="term" value="P:mRNA catabolic process"/>
    <property type="evidence" value="ECO:0007669"/>
    <property type="project" value="TreeGrafter"/>
</dbReference>
<evidence type="ECO:0000313" key="3">
    <source>
        <dbReference type="EMBL" id="SFK26263.1"/>
    </source>
</evidence>
<dbReference type="InterPro" id="IPR003477">
    <property type="entry name" value="PemK-like"/>
</dbReference>
<dbReference type="RefSeq" id="WP_091897259.1">
    <property type="nucleotide sequence ID" value="NZ_FOSJ01000019.1"/>
</dbReference>
<dbReference type="Gene3D" id="2.30.30.110">
    <property type="match status" value="1"/>
</dbReference>
<dbReference type="OrthoDB" id="9808744at2"/>
<dbReference type="AlphaFoldDB" id="A0A1I3Y3E2"/>
<accession>A0A1I3Y3E2</accession>
<dbReference type="EMBL" id="FOSJ01000019">
    <property type="protein sequence ID" value="SFK26263.1"/>
    <property type="molecule type" value="Genomic_DNA"/>
</dbReference>
<protein>
    <submittedName>
        <fullName evidence="3">mRNA interferase MazF</fullName>
    </submittedName>
</protein>
<gene>
    <name evidence="3" type="ORF">SAMN04488569_10193</name>
</gene>
<evidence type="ECO:0000256" key="2">
    <source>
        <dbReference type="ARBA" id="ARBA00022649"/>
    </source>
</evidence>
<reference evidence="4" key="1">
    <citation type="submission" date="2016-10" db="EMBL/GenBank/DDBJ databases">
        <authorList>
            <person name="Varghese N."/>
            <person name="Submissions S."/>
        </authorList>
    </citation>
    <scope>NUCLEOTIDE SEQUENCE [LARGE SCALE GENOMIC DNA]</scope>
    <source>
        <strain evidence="4">DSM 16108</strain>
    </source>
</reference>
<sequence length="127" mass="14584">MVYKVNGYLPQQGDLVWINFDPSIGKEIKKRRPALVLSTKQYNGTTGMIAICPITSTKRFGFVEIDKNQKVKGCVNPLQLYTFDFINELRQVEYIEPLNDEDMAAVVQMVENIFKFWKLKDSANGET</sequence>
<dbReference type="Proteomes" id="UP000199589">
    <property type="component" value="Unassembled WGS sequence"/>
</dbReference>
<dbReference type="PANTHER" id="PTHR33988">
    <property type="entry name" value="ENDORIBONUCLEASE MAZF-RELATED"/>
    <property type="match status" value="1"/>
</dbReference>